<comment type="caution">
    <text evidence="2">The sequence shown here is derived from an EMBL/GenBank/DDBJ whole genome shotgun (WGS) entry which is preliminary data.</text>
</comment>
<dbReference type="AlphaFoldDB" id="A0A811UF85"/>
<evidence type="ECO:0000313" key="3">
    <source>
        <dbReference type="Proteomes" id="UP000606786"/>
    </source>
</evidence>
<evidence type="ECO:0000256" key="1">
    <source>
        <dbReference type="SAM" id="MobiDB-lite"/>
    </source>
</evidence>
<evidence type="ECO:0000313" key="2">
    <source>
        <dbReference type="EMBL" id="CAD6996676.1"/>
    </source>
</evidence>
<proteinExistence type="predicted"/>
<reference evidence="2" key="1">
    <citation type="submission" date="2020-11" db="EMBL/GenBank/DDBJ databases">
        <authorList>
            <person name="Whitehead M."/>
        </authorList>
    </citation>
    <scope>NUCLEOTIDE SEQUENCE</scope>
    <source>
        <strain evidence="2">EGII</strain>
    </source>
</reference>
<name>A0A811UF85_CERCA</name>
<keyword evidence="3" id="KW-1185">Reference proteome</keyword>
<sequence length="100" mass="11224">MSVGTESPYCSPKKLVEVKTDALSLAGVDCHWVYRRQIRDYTQAVGYLVFTQLKHGTLRSLDFNPAAWLTVTPPDAESPNPPYSRMRTVVGKSSTKHIQK</sequence>
<feature type="region of interest" description="Disordered" evidence="1">
    <location>
        <begin position="74"/>
        <end position="100"/>
    </location>
</feature>
<protein>
    <submittedName>
        <fullName evidence="2">(Mediterranean fruit fly) hypothetical protein</fullName>
    </submittedName>
</protein>
<accession>A0A811UF85</accession>
<organism evidence="2 3">
    <name type="scientific">Ceratitis capitata</name>
    <name type="common">Mediterranean fruit fly</name>
    <name type="synonym">Tephritis capitata</name>
    <dbReference type="NCBI Taxonomy" id="7213"/>
    <lineage>
        <taxon>Eukaryota</taxon>
        <taxon>Metazoa</taxon>
        <taxon>Ecdysozoa</taxon>
        <taxon>Arthropoda</taxon>
        <taxon>Hexapoda</taxon>
        <taxon>Insecta</taxon>
        <taxon>Pterygota</taxon>
        <taxon>Neoptera</taxon>
        <taxon>Endopterygota</taxon>
        <taxon>Diptera</taxon>
        <taxon>Brachycera</taxon>
        <taxon>Muscomorpha</taxon>
        <taxon>Tephritoidea</taxon>
        <taxon>Tephritidae</taxon>
        <taxon>Ceratitis</taxon>
        <taxon>Ceratitis</taxon>
    </lineage>
</organism>
<gene>
    <name evidence="2" type="ORF">CCAP1982_LOCUS5360</name>
</gene>
<dbReference type="Proteomes" id="UP000606786">
    <property type="component" value="Unassembled WGS sequence"/>
</dbReference>
<dbReference type="EMBL" id="CAJHJT010000012">
    <property type="protein sequence ID" value="CAD6996676.1"/>
    <property type="molecule type" value="Genomic_DNA"/>
</dbReference>